<dbReference type="GO" id="GO:0000139">
    <property type="term" value="C:Golgi membrane"/>
    <property type="evidence" value="ECO:0007669"/>
    <property type="project" value="UniProtKB-SubCell"/>
</dbReference>
<protein>
    <submittedName>
        <fullName evidence="8">TLG1 protein</fullName>
    </submittedName>
</protein>
<evidence type="ECO:0000256" key="2">
    <source>
        <dbReference type="ARBA" id="ARBA00022927"/>
    </source>
</evidence>
<gene>
    <name evidence="8" type="primary">TLG1</name>
    <name evidence="8" type="ORF">BN1211_2792</name>
    <name evidence="9" type="ORF">CYBJADRAFT_171209</name>
</gene>
<feature type="coiled-coil region" evidence="4">
    <location>
        <begin position="32"/>
        <end position="59"/>
    </location>
</feature>
<reference evidence="10" key="2">
    <citation type="journal article" date="2015" name="J. Biotechnol.">
        <title>The structure of the Cyberlindnera jadinii genome and its relation to Candida utilis analyzed by the occurrence of single nucleotide polymorphisms.</title>
        <authorList>
            <person name="Rupp O."/>
            <person name="Brinkrolf K."/>
            <person name="Buerth C."/>
            <person name="Kunigo M."/>
            <person name="Schneider J."/>
            <person name="Jaenicke S."/>
            <person name="Goesmann A."/>
            <person name="Puehler A."/>
            <person name="Jaeger K.-E."/>
            <person name="Ernst J.F."/>
        </authorList>
    </citation>
    <scope>NUCLEOTIDE SEQUENCE [LARGE SCALE GENOMIC DNA]</scope>
    <source>
        <strain evidence="10">ATCC 18201 / CBS 1600 / BCRC 20928 / JCM 3617 / NBRC 0987 / NRRL Y-1542</strain>
    </source>
</reference>
<organism evidence="8 10">
    <name type="scientific">Cyberlindnera jadinii (strain ATCC 18201 / CBS 1600 / BCRC 20928 / JCM 3617 / NBRC 0987 / NRRL Y-1542)</name>
    <name type="common">Torula yeast</name>
    <name type="synonym">Candida utilis</name>
    <dbReference type="NCBI Taxonomy" id="983966"/>
    <lineage>
        <taxon>Eukaryota</taxon>
        <taxon>Fungi</taxon>
        <taxon>Dikarya</taxon>
        <taxon>Ascomycota</taxon>
        <taxon>Saccharomycotina</taxon>
        <taxon>Saccharomycetes</taxon>
        <taxon>Phaffomycetales</taxon>
        <taxon>Phaffomycetaceae</taxon>
        <taxon>Cyberlindnera</taxon>
    </lineage>
</organism>
<dbReference type="STRING" id="983966.A0A0H5CCS9"/>
<dbReference type="Gene3D" id="1.20.58.90">
    <property type="match status" value="1"/>
</dbReference>
<evidence type="ECO:0000313" key="9">
    <source>
        <dbReference type="EMBL" id="ODV75279.1"/>
    </source>
</evidence>
<dbReference type="EMBL" id="CDQK01000003">
    <property type="protein sequence ID" value="CEP22429.1"/>
    <property type="molecule type" value="Genomic_DNA"/>
</dbReference>
<dbReference type="GO" id="GO:0048193">
    <property type="term" value="P:Golgi vesicle transport"/>
    <property type="evidence" value="ECO:0007669"/>
    <property type="project" value="InterPro"/>
</dbReference>
<keyword evidence="2" id="KW-0653">Protein transport</keyword>
<keyword evidence="6" id="KW-0812">Transmembrane</keyword>
<proteinExistence type="predicted"/>
<evidence type="ECO:0000256" key="3">
    <source>
        <dbReference type="ARBA" id="ARBA00023034"/>
    </source>
</evidence>
<dbReference type="CDD" id="cd15851">
    <property type="entry name" value="SNARE_Syntaxin6"/>
    <property type="match status" value="1"/>
</dbReference>
<dbReference type="SUPFAM" id="SSF47661">
    <property type="entry name" value="t-snare proteins"/>
    <property type="match status" value="1"/>
</dbReference>
<evidence type="ECO:0000256" key="6">
    <source>
        <dbReference type="SAM" id="Phobius"/>
    </source>
</evidence>
<dbReference type="Pfam" id="PF09177">
    <property type="entry name" value="STX6_10_61_N"/>
    <property type="match status" value="1"/>
</dbReference>
<dbReference type="OMA" id="ERASDCC"/>
<dbReference type="InterPro" id="IPR015260">
    <property type="entry name" value="Syntaxin-6/10/61_N"/>
</dbReference>
<dbReference type="Gene3D" id="1.20.5.110">
    <property type="match status" value="1"/>
</dbReference>
<dbReference type="GeneID" id="30990592"/>
<feature type="transmembrane region" description="Helical" evidence="6">
    <location>
        <begin position="212"/>
        <end position="228"/>
    </location>
</feature>
<dbReference type="SUPFAM" id="SSF58038">
    <property type="entry name" value="SNARE fusion complex"/>
    <property type="match status" value="1"/>
</dbReference>
<dbReference type="GO" id="GO:0015031">
    <property type="term" value="P:protein transport"/>
    <property type="evidence" value="ECO:0007669"/>
    <property type="project" value="UniProtKB-KW"/>
</dbReference>
<keyword evidence="6" id="KW-0472">Membrane</keyword>
<evidence type="ECO:0000256" key="5">
    <source>
        <dbReference type="SAM" id="MobiDB-lite"/>
    </source>
</evidence>
<evidence type="ECO:0000313" key="11">
    <source>
        <dbReference type="Proteomes" id="UP000094389"/>
    </source>
</evidence>
<keyword evidence="4" id="KW-0175">Coiled coil</keyword>
<dbReference type="RefSeq" id="XP_020072318.1">
    <property type="nucleotide sequence ID" value="XM_020216196.1"/>
</dbReference>
<feature type="domain" description="T-SNARE coiled-coil homology" evidence="7">
    <location>
        <begin position="137"/>
        <end position="199"/>
    </location>
</feature>
<reference evidence="8" key="1">
    <citation type="submission" date="2014-12" db="EMBL/GenBank/DDBJ databases">
        <authorList>
            <person name="Jaenicke S."/>
        </authorList>
    </citation>
    <scope>NUCLEOTIDE SEQUENCE [LARGE SCALE GENOMIC DNA]</scope>
    <source>
        <strain evidence="8">CBS1600</strain>
    </source>
</reference>
<dbReference type="EMBL" id="KV453926">
    <property type="protein sequence ID" value="ODV75279.1"/>
    <property type="molecule type" value="Genomic_DNA"/>
</dbReference>
<dbReference type="GO" id="GO:0005484">
    <property type="term" value="F:SNAP receptor activity"/>
    <property type="evidence" value="ECO:0007669"/>
    <property type="project" value="UniProtKB-ARBA"/>
</dbReference>
<dbReference type="PROSITE" id="PS50192">
    <property type="entry name" value="T_SNARE"/>
    <property type="match status" value="1"/>
</dbReference>
<dbReference type="SMART" id="SM00397">
    <property type="entry name" value="t_SNARE"/>
    <property type="match status" value="1"/>
</dbReference>
<accession>A0A0H5CCS9</accession>
<dbReference type="Proteomes" id="UP000094389">
    <property type="component" value="Unassembled WGS sequence"/>
</dbReference>
<dbReference type="OrthoDB" id="546861at2759"/>
<sequence length="229" mass="25719">MDPFTEVLQDAEQQLANLSQLLTQNSFTDESKHDFDSKLLELQETIEDLKESIESSKADPEFFKITPETIKEREDIVGNLSSQYDKLSSQWNELGDSKNLTPFKRFEGDTGGDDEAGTPNSDGVDTDTARFNAMQQQQMLREQDEHLDGVYASMQTIQHQARAMGTELEEQAFIMEDLEGELDRIGSKVGRGLKRVDHFIRSNQETASDCCIGLLIVALIVLLVLVVVV</sequence>
<accession>A0A1E4S6Z8</accession>
<evidence type="ECO:0000313" key="8">
    <source>
        <dbReference type="EMBL" id="CEP22429.1"/>
    </source>
</evidence>
<dbReference type="Proteomes" id="UP000038830">
    <property type="component" value="Unassembled WGS sequence"/>
</dbReference>
<comment type="subcellular location">
    <subcellularLocation>
        <location evidence="1">Golgi apparatus membrane</location>
        <topology evidence="1">Single-pass type IV membrane protein</topology>
    </subcellularLocation>
</comment>
<evidence type="ECO:0000256" key="4">
    <source>
        <dbReference type="SAM" id="Coils"/>
    </source>
</evidence>
<keyword evidence="11" id="KW-1185">Reference proteome</keyword>
<dbReference type="AlphaFoldDB" id="A0A0H5CCS9"/>
<keyword evidence="6" id="KW-1133">Transmembrane helix</keyword>
<evidence type="ECO:0000256" key="1">
    <source>
        <dbReference type="ARBA" id="ARBA00004409"/>
    </source>
</evidence>
<evidence type="ECO:0000259" key="7">
    <source>
        <dbReference type="PROSITE" id="PS50192"/>
    </source>
</evidence>
<dbReference type="InterPro" id="IPR000727">
    <property type="entry name" value="T_SNARE_dom"/>
</dbReference>
<dbReference type="InterPro" id="IPR010989">
    <property type="entry name" value="SNARE"/>
</dbReference>
<keyword evidence="2" id="KW-0813">Transport</keyword>
<keyword evidence="3" id="KW-0333">Golgi apparatus</keyword>
<feature type="region of interest" description="Disordered" evidence="5">
    <location>
        <begin position="104"/>
        <end position="127"/>
    </location>
</feature>
<evidence type="ECO:0000313" key="10">
    <source>
        <dbReference type="Proteomes" id="UP000038830"/>
    </source>
</evidence>
<name>A0A0H5CCS9_CYBJN</name>
<reference evidence="9 11" key="3">
    <citation type="journal article" date="2016" name="Proc. Natl. Acad. Sci. U.S.A.">
        <title>Comparative genomics of biotechnologically important yeasts.</title>
        <authorList>
            <person name="Riley R."/>
            <person name="Haridas S."/>
            <person name="Wolfe K.H."/>
            <person name="Lopes M.R."/>
            <person name="Hittinger C.T."/>
            <person name="Goeker M."/>
            <person name="Salamov A.A."/>
            <person name="Wisecaver J.H."/>
            <person name="Long T.M."/>
            <person name="Calvey C.H."/>
            <person name="Aerts A.L."/>
            <person name="Barry K.W."/>
            <person name="Choi C."/>
            <person name="Clum A."/>
            <person name="Coughlan A.Y."/>
            <person name="Deshpande S."/>
            <person name="Douglass A.P."/>
            <person name="Hanson S.J."/>
            <person name="Klenk H.-P."/>
            <person name="LaButti K.M."/>
            <person name="Lapidus A."/>
            <person name="Lindquist E.A."/>
            <person name="Lipzen A.M."/>
            <person name="Meier-Kolthoff J.P."/>
            <person name="Ohm R.A."/>
            <person name="Otillar R.P."/>
            <person name="Pangilinan J.L."/>
            <person name="Peng Y."/>
            <person name="Rokas A."/>
            <person name="Rosa C.A."/>
            <person name="Scheuner C."/>
            <person name="Sibirny A.A."/>
            <person name="Slot J.C."/>
            <person name="Stielow J.B."/>
            <person name="Sun H."/>
            <person name="Kurtzman C.P."/>
            <person name="Blackwell M."/>
            <person name="Grigoriev I.V."/>
            <person name="Jeffries T.W."/>
        </authorList>
    </citation>
    <scope>NUCLEOTIDE SEQUENCE [LARGE SCALE GENOMIC DNA]</scope>
    <source>
        <strain evidence="11">ATCC 18201 / CBS 1600 / BCRC 20928 / JCM 3617 / NBRC 0987 / NRRL Y-1542</strain>
        <strain evidence="9">NRRL Y-1542</strain>
    </source>
</reference>
<dbReference type="CDD" id="cd21444">
    <property type="entry name" value="SNARE_NTD_Tlg1p-like"/>
    <property type="match status" value="1"/>
</dbReference>
<dbReference type="InterPro" id="IPR048036">
    <property type="entry name" value="Tlg1p-like_N"/>
</dbReference>